<protein>
    <submittedName>
        <fullName evidence="14">Copper-translocating P-type ATPase</fullName>
    </submittedName>
</protein>
<keyword evidence="6 11" id="KW-0547">Nucleotide-binding</keyword>
<dbReference type="CDD" id="cd00371">
    <property type="entry name" value="HMA"/>
    <property type="match status" value="1"/>
</dbReference>
<dbReference type="PRINTS" id="PR00120">
    <property type="entry name" value="HATPASE"/>
</dbReference>
<dbReference type="GO" id="GO:0005524">
    <property type="term" value="F:ATP binding"/>
    <property type="evidence" value="ECO:0007669"/>
    <property type="project" value="UniProtKB-UniRule"/>
</dbReference>
<gene>
    <name evidence="14" type="ORF">IQ260_11775</name>
</gene>
<evidence type="ECO:0000256" key="5">
    <source>
        <dbReference type="ARBA" id="ARBA00022723"/>
    </source>
</evidence>
<dbReference type="InterPro" id="IPR036412">
    <property type="entry name" value="HAD-like_sf"/>
</dbReference>
<feature type="transmembrane region" description="Helical" evidence="11">
    <location>
        <begin position="153"/>
        <end position="172"/>
    </location>
</feature>
<dbReference type="SFLD" id="SFLDF00027">
    <property type="entry name" value="p-type_atpase"/>
    <property type="match status" value="1"/>
</dbReference>
<dbReference type="PROSITE" id="PS50846">
    <property type="entry name" value="HMA_2"/>
    <property type="match status" value="1"/>
</dbReference>
<evidence type="ECO:0000256" key="1">
    <source>
        <dbReference type="ARBA" id="ARBA00004651"/>
    </source>
</evidence>
<evidence type="ECO:0000256" key="6">
    <source>
        <dbReference type="ARBA" id="ARBA00022741"/>
    </source>
</evidence>
<dbReference type="PANTHER" id="PTHR43520:SF8">
    <property type="entry name" value="P-TYPE CU(+) TRANSPORTER"/>
    <property type="match status" value="1"/>
</dbReference>
<evidence type="ECO:0000256" key="3">
    <source>
        <dbReference type="ARBA" id="ARBA00022448"/>
    </source>
</evidence>
<feature type="transmembrane region" description="Helical" evidence="11">
    <location>
        <begin position="428"/>
        <end position="451"/>
    </location>
</feature>
<keyword evidence="4 11" id="KW-0812">Transmembrane</keyword>
<dbReference type="Pfam" id="PF00122">
    <property type="entry name" value="E1-E2_ATPase"/>
    <property type="match status" value="1"/>
</dbReference>
<dbReference type="InterPro" id="IPR006121">
    <property type="entry name" value="HMA_dom"/>
</dbReference>
<keyword evidence="3" id="KW-0813">Transport</keyword>
<keyword evidence="11" id="KW-1003">Cell membrane</keyword>
<dbReference type="GO" id="GO:0005507">
    <property type="term" value="F:copper ion binding"/>
    <property type="evidence" value="ECO:0007669"/>
    <property type="project" value="TreeGrafter"/>
</dbReference>
<accession>A0A928ZTU7</accession>
<evidence type="ECO:0000256" key="12">
    <source>
        <dbReference type="SAM" id="MobiDB-lite"/>
    </source>
</evidence>
<dbReference type="PRINTS" id="PR00119">
    <property type="entry name" value="CATATPASE"/>
</dbReference>
<feature type="transmembrane region" description="Helical" evidence="11">
    <location>
        <begin position="739"/>
        <end position="758"/>
    </location>
</feature>
<dbReference type="Pfam" id="PF00702">
    <property type="entry name" value="Hydrolase"/>
    <property type="match status" value="1"/>
</dbReference>
<reference evidence="14" key="1">
    <citation type="submission" date="2020-10" db="EMBL/GenBank/DDBJ databases">
        <authorList>
            <person name="Castelo-Branco R."/>
            <person name="Eusebio N."/>
            <person name="Adriana R."/>
            <person name="Vieira A."/>
            <person name="Brugerolle De Fraissinette N."/>
            <person name="Rezende De Castro R."/>
            <person name="Schneider M.P."/>
            <person name="Vasconcelos V."/>
            <person name="Leao P.N."/>
        </authorList>
    </citation>
    <scope>NUCLEOTIDE SEQUENCE</scope>
    <source>
        <strain evidence="14">LEGE 11479</strain>
    </source>
</reference>
<dbReference type="GO" id="GO:0043682">
    <property type="term" value="F:P-type divalent copper transporter activity"/>
    <property type="evidence" value="ECO:0007669"/>
    <property type="project" value="TreeGrafter"/>
</dbReference>
<dbReference type="FunFam" id="2.70.150.10:FF:000002">
    <property type="entry name" value="Copper-transporting ATPase 1, putative"/>
    <property type="match status" value="1"/>
</dbReference>
<dbReference type="SUPFAM" id="SSF55008">
    <property type="entry name" value="HMA, heavy metal-associated domain"/>
    <property type="match status" value="1"/>
</dbReference>
<proteinExistence type="inferred from homology"/>
<keyword evidence="7 11" id="KW-0067">ATP-binding</keyword>
<keyword evidence="10 11" id="KW-0472">Membrane</keyword>
<evidence type="ECO:0000256" key="8">
    <source>
        <dbReference type="ARBA" id="ARBA00022967"/>
    </source>
</evidence>
<dbReference type="SFLD" id="SFLDG00002">
    <property type="entry name" value="C1.7:_P-type_atpase_like"/>
    <property type="match status" value="1"/>
</dbReference>
<organism evidence="14 15">
    <name type="scientific">Leptolyngbya cf. ectocarpi LEGE 11479</name>
    <dbReference type="NCBI Taxonomy" id="1828722"/>
    <lineage>
        <taxon>Bacteria</taxon>
        <taxon>Bacillati</taxon>
        <taxon>Cyanobacteriota</taxon>
        <taxon>Cyanophyceae</taxon>
        <taxon>Leptolyngbyales</taxon>
        <taxon>Leptolyngbyaceae</taxon>
        <taxon>Leptolyngbya group</taxon>
        <taxon>Leptolyngbya</taxon>
    </lineage>
</organism>
<dbReference type="Proteomes" id="UP000615026">
    <property type="component" value="Unassembled WGS sequence"/>
</dbReference>
<evidence type="ECO:0000256" key="9">
    <source>
        <dbReference type="ARBA" id="ARBA00022989"/>
    </source>
</evidence>
<evidence type="ECO:0000256" key="7">
    <source>
        <dbReference type="ARBA" id="ARBA00022840"/>
    </source>
</evidence>
<dbReference type="InterPro" id="IPR059000">
    <property type="entry name" value="ATPase_P-type_domA"/>
</dbReference>
<dbReference type="SUPFAM" id="SSF56784">
    <property type="entry name" value="HAD-like"/>
    <property type="match status" value="1"/>
</dbReference>
<feature type="transmembrane region" description="Helical" evidence="11">
    <location>
        <begin position="210"/>
        <end position="229"/>
    </location>
</feature>
<dbReference type="InterPro" id="IPR044492">
    <property type="entry name" value="P_typ_ATPase_HD_dom"/>
</dbReference>
<dbReference type="CDD" id="cd02094">
    <property type="entry name" value="P-type_ATPase_Cu-like"/>
    <property type="match status" value="1"/>
</dbReference>
<dbReference type="InterPro" id="IPR017969">
    <property type="entry name" value="Heavy-metal-associated_CS"/>
</dbReference>
<dbReference type="Gene3D" id="3.40.50.1000">
    <property type="entry name" value="HAD superfamily/HAD-like"/>
    <property type="match status" value="1"/>
</dbReference>
<feature type="region of interest" description="Disordered" evidence="12">
    <location>
        <begin position="1"/>
        <end position="25"/>
    </location>
</feature>
<sequence>MSSTVSQPSVSPLASEPSPAEPSPSVAVLNVDGMMCAGCARAVETELLQCEGVAMATVNLVTKAAAVEYEAGQVEPEQLATVLTEAGFPSQLRQGETAGNWAEQQAAEQQGQGWRVAIALTLLALSILGHLNHLEHHVGSWAPNVTLPVLTSLWFHFALATLTLVGPARGILQDGWQGARRARPNMNTLVSVGTLSAYFASVVALALPQLGWECFFDEPVMLLSFILLGRTLEDRARFRATAALRSLISLQPSMARLITGSEPGQTVEIPIAHVQVGDALQVLPSDKIPVDGHIQQGQTTVNEALVTGEALSVTKQVGDTVIGGTLNQSGTIVVSVNRTGADSTLAQMIALVESAQTRKAPIQGLADSISGYFTYGILTLALVTFLFWYGVGVSLWPEAAQAALNPHHLNQTGHQLPEASALLVSLKLAIAVIVIACPCALGLATPMAILVGSGIGAQRGLLVRGGDILETAHRLDTVIFDKTGTLTTGQPWVTDCRSYAPSLSHDDVLQLAASVEQGTRHPLAAAILAAATQRQLALTDVTDGVTTPGLGVTANLHGQTIHVGSAAWLNQAHISIDLARGEAHTFSTQGKTLVYIAVDQQLVGLLAIADRLRDEAASVIKHLQAKNLDVQLLSGDQPAVVQGLAQELDIAVFQGQMTPAAKVNAIEKLQQAGRCVGFVGDGINDAPALAQADVGMAMHSGTDIAMETADIVLMRDVLDDVLAALDLSRSTFNKIRQNLAWAFGYNLVTIPLAAGVLLPRFGIALSPGLAGGLMAFSSIGVVLNSLLLRWQMRESS</sequence>
<name>A0A928ZTU7_LEPEC</name>
<evidence type="ECO:0000256" key="10">
    <source>
        <dbReference type="ARBA" id="ARBA00023136"/>
    </source>
</evidence>
<dbReference type="Gene3D" id="2.70.150.10">
    <property type="entry name" value="Calcium-transporting ATPase, cytoplasmic transduction domain A"/>
    <property type="match status" value="1"/>
</dbReference>
<dbReference type="SFLD" id="SFLDS00003">
    <property type="entry name" value="Haloacid_Dehalogenase"/>
    <property type="match status" value="1"/>
</dbReference>
<dbReference type="SUPFAM" id="SSF81660">
    <property type="entry name" value="Metal cation-transporting ATPase, ATP-binding domain N"/>
    <property type="match status" value="1"/>
</dbReference>
<dbReference type="InterPro" id="IPR023214">
    <property type="entry name" value="HAD_sf"/>
</dbReference>
<dbReference type="InterPro" id="IPR008250">
    <property type="entry name" value="ATPase_P-typ_transduc_dom_A_sf"/>
</dbReference>
<dbReference type="InterPro" id="IPR023298">
    <property type="entry name" value="ATPase_P-typ_TM_dom_sf"/>
</dbReference>
<evidence type="ECO:0000256" key="2">
    <source>
        <dbReference type="ARBA" id="ARBA00006024"/>
    </source>
</evidence>
<dbReference type="GO" id="GO:0055070">
    <property type="term" value="P:copper ion homeostasis"/>
    <property type="evidence" value="ECO:0007669"/>
    <property type="project" value="TreeGrafter"/>
</dbReference>
<evidence type="ECO:0000259" key="13">
    <source>
        <dbReference type="PROSITE" id="PS50846"/>
    </source>
</evidence>
<dbReference type="InterPro" id="IPR018303">
    <property type="entry name" value="ATPase_P-typ_P_site"/>
</dbReference>
<comment type="similarity">
    <text evidence="2 11">Belongs to the cation transport ATPase (P-type) (TC 3.A.3) family. Type IB subfamily.</text>
</comment>
<dbReference type="NCBIfam" id="TIGR01525">
    <property type="entry name" value="ATPase-IB_hvy"/>
    <property type="match status" value="1"/>
</dbReference>
<comment type="subcellular location">
    <subcellularLocation>
        <location evidence="1">Cell membrane</location>
        <topology evidence="1">Multi-pass membrane protein</topology>
    </subcellularLocation>
</comment>
<evidence type="ECO:0000313" key="15">
    <source>
        <dbReference type="Proteomes" id="UP000615026"/>
    </source>
</evidence>
<evidence type="ECO:0000256" key="4">
    <source>
        <dbReference type="ARBA" id="ARBA00022692"/>
    </source>
</evidence>
<evidence type="ECO:0000256" key="11">
    <source>
        <dbReference type="RuleBase" id="RU362081"/>
    </source>
</evidence>
<dbReference type="GO" id="GO:0005886">
    <property type="term" value="C:plasma membrane"/>
    <property type="evidence" value="ECO:0007669"/>
    <property type="project" value="UniProtKB-SubCell"/>
</dbReference>
<keyword evidence="15" id="KW-1185">Reference proteome</keyword>
<evidence type="ECO:0000313" key="14">
    <source>
        <dbReference type="EMBL" id="MBE9067334.1"/>
    </source>
</evidence>
<feature type="transmembrane region" description="Helical" evidence="11">
    <location>
        <begin position="184"/>
        <end position="204"/>
    </location>
</feature>
<keyword evidence="5 11" id="KW-0479">Metal-binding</keyword>
<dbReference type="InterPro" id="IPR027256">
    <property type="entry name" value="P-typ_ATPase_IB"/>
</dbReference>
<dbReference type="FunFam" id="3.30.70.100:FF:000001">
    <property type="entry name" value="ATPase copper transporting beta"/>
    <property type="match status" value="1"/>
</dbReference>
<keyword evidence="8" id="KW-1278">Translocase</keyword>
<dbReference type="InterPro" id="IPR036163">
    <property type="entry name" value="HMA_dom_sf"/>
</dbReference>
<feature type="transmembrane region" description="Helical" evidence="11">
    <location>
        <begin position="372"/>
        <end position="391"/>
    </location>
</feature>
<dbReference type="GO" id="GO:0016887">
    <property type="term" value="F:ATP hydrolysis activity"/>
    <property type="evidence" value="ECO:0007669"/>
    <property type="project" value="InterPro"/>
</dbReference>
<feature type="transmembrane region" description="Helical" evidence="11">
    <location>
        <begin position="114"/>
        <end position="133"/>
    </location>
</feature>
<feature type="compositionally biased region" description="Low complexity" evidence="12">
    <location>
        <begin position="8"/>
        <end position="25"/>
    </location>
</feature>
<dbReference type="RefSeq" id="WP_193993300.1">
    <property type="nucleotide sequence ID" value="NZ_JADEXP010000089.1"/>
</dbReference>
<dbReference type="EMBL" id="JADEXP010000089">
    <property type="protein sequence ID" value="MBE9067334.1"/>
    <property type="molecule type" value="Genomic_DNA"/>
</dbReference>
<dbReference type="SUPFAM" id="SSF81665">
    <property type="entry name" value="Calcium ATPase, transmembrane domain M"/>
    <property type="match status" value="1"/>
</dbReference>
<comment type="caution">
    <text evidence="14">The sequence shown here is derived from an EMBL/GenBank/DDBJ whole genome shotgun (WGS) entry which is preliminary data.</text>
</comment>
<feature type="domain" description="HMA" evidence="13">
    <location>
        <begin position="25"/>
        <end position="91"/>
    </location>
</feature>
<dbReference type="InterPro" id="IPR023299">
    <property type="entry name" value="ATPase_P-typ_cyto_dom_N"/>
</dbReference>
<dbReference type="PROSITE" id="PS01047">
    <property type="entry name" value="HMA_1"/>
    <property type="match status" value="1"/>
</dbReference>
<dbReference type="Pfam" id="PF00403">
    <property type="entry name" value="HMA"/>
    <property type="match status" value="1"/>
</dbReference>
<keyword evidence="9 11" id="KW-1133">Transmembrane helix</keyword>
<dbReference type="PANTHER" id="PTHR43520">
    <property type="entry name" value="ATP7, ISOFORM B"/>
    <property type="match status" value="1"/>
</dbReference>
<dbReference type="Gene3D" id="3.40.1110.10">
    <property type="entry name" value="Calcium-transporting ATPase, cytoplasmic domain N"/>
    <property type="match status" value="1"/>
</dbReference>
<dbReference type="AlphaFoldDB" id="A0A928ZTU7"/>
<dbReference type="PROSITE" id="PS00154">
    <property type="entry name" value="ATPASE_E1_E2"/>
    <property type="match status" value="1"/>
</dbReference>
<feature type="transmembrane region" description="Helical" evidence="11">
    <location>
        <begin position="764"/>
        <end position="788"/>
    </location>
</feature>
<dbReference type="InterPro" id="IPR001757">
    <property type="entry name" value="P_typ_ATPase"/>
</dbReference>
<dbReference type="Gene3D" id="3.30.70.100">
    <property type="match status" value="1"/>
</dbReference>
<dbReference type="SUPFAM" id="SSF81653">
    <property type="entry name" value="Calcium ATPase, transduction domain A"/>
    <property type="match status" value="1"/>
</dbReference>
<dbReference type="NCBIfam" id="TIGR01494">
    <property type="entry name" value="ATPase_P-type"/>
    <property type="match status" value="2"/>
</dbReference>